<sequence length="329" mass="36434">MDTEVLRTAIRLAGRAPSVHNSQPWKFVAEGDAIHLFVDRCRTVPATDHSGRETLISCGAVLDHLRIAMQALGWDSHTTRFPNPGNAGHLATVDFTPTDHIMRVQRNRAKAILHRRTDRLPLDRPAFWDWFEPTLRNTVGGDVATIDVLADHHRRQLADASRLTASLRVDDPSYHAELDWWTSPFVLSEGVPPSALASDTESLRVGVGRDFPVRGHQDRRPEIAADWSKIVVLSTPQDTAADVLRCGEVLSTVLLECTMAGMATCTLTHLIETEQGRDIVRRLIGGSGEPQALIRVGIAPPMESPAPPTPRRPLDAVLEIRQIQDRLSR</sequence>
<reference evidence="2" key="1">
    <citation type="submission" date="2020-07" db="EMBL/GenBank/DDBJ databases">
        <title>Description of Mycobacterium gordonae subsp. intergordonae subsp.nov. and Mycobacterium gordonae subsp. gordonae subsp. nov.</title>
        <authorList>
            <person name="Yu X."/>
        </authorList>
    </citation>
    <scope>NUCLEOTIDE SEQUENCE [LARGE SCALE GENOMIC DNA]</scope>
    <source>
        <strain evidence="2">24</strain>
    </source>
</reference>
<dbReference type="PANTHER" id="PTHR23026">
    <property type="entry name" value="NADPH NITROREDUCTASE"/>
    <property type="match status" value="1"/>
</dbReference>
<protein>
    <submittedName>
        <fullName evidence="1">NAD(P)H nitroreductase</fullName>
    </submittedName>
</protein>
<dbReference type="InterPro" id="IPR050627">
    <property type="entry name" value="Nitroreductase/BluB"/>
</dbReference>
<evidence type="ECO:0000313" key="2">
    <source>
        <dbReference type="Proteomes" id="UP000510682"/>
    </source>
</evidence>
<dbReference type="RefSeq" id="WP_180917334.1">
    <property type="nucleotide sequence ID" value="NZ_CP059165.1"/>
</dbReference>
<dbReference type="SUPFAM" id="SSF55469">
    <property type="entry name" value="FMN-dependent nitroreductase-like"/>
    <property type="match status" value="2"/>
</dbReference>
<name>A0A7D6E1E8_9MYCO</name>
<dbReference type="PANTHER" id="PTHR23026:SF123">
    <property type="entry name" value="NAD(P)H NITROREDUCTASE RV3131-RELATED"/>
    <property type="match status" value="1"/>
</dbReference>
<dbReference type="InterPro" id="IPR000415">
    <property type="entry name" value="Nitroreductase-like"/>
</dbReference>
<dbReference type="NCBIfam" id="NF047509">
    <property type="entry name" value="Rv3131_FMN_oxido"/>
    <property type="match status" value="1"/>
</dbReference>
<dbReference type="KEGG" id="mgor:H0P51_07495"/>
<organism evidence="1 2">
    <name type="scientific">Mycobacterium vicinigordonae</name>
    <dbReference type="NCBI Taxonomy" id="1719132"/>
    <lineage>
        <taxon>Bacteria</taxon>
        <taxon>Bacillati</taxon>
        <taxon>Actinomycetota</taxon>
        <taxon>Actinomycetes</taxon>
        <taxon>Mycobacteriales</taxon>
        <taxon>Mycobacteriaceae</taxon>
        <taxon>Mycobacterium</taxon>
    </lineage>
</organism>
<reference evidence="2" key="2">
    <citation type="submission" date="2023-07" db="EMBL/GenBank/DDBJ databases">
        <title>Description of Mycobacterium gordonae subsp. intergordonae subsp.nov. and Mycobacterium gordonae subsp. gordonae subsp. nov.</title>
        <authorList>
            <person name="Huang H."/>
        </authorList>
    </citation>
    <scope>NUCLEOTIDE SEQUENCE [LARGE SCALE GENOMIC DNA]</scope>
    <source>
        <strain evidence="2">24</strain>
    </source>
</reference>
<dbReference type="AlphaFoldDB" id="A0A7D6E1E8"/>
<dbReference type="GO" id="GO:0016491">
    <property type="term" value="F:oxidoreductase activity"/>
    <property type="evidence" value="ECO:0007669"/>
    <property type="project" value="InterPro"/>
</dbReference>
<proteinExistence type="predicted"/>
<dbReference type="Gene3D" id="3.40.109.10">
    <property type="entry name" value="NADH Oxidase"/>
    <property type="match status" value="2"/>
</dbReference>
<dbReference type="EMBL" id="CP059165">
    <property type="protein sequence ID" value="QLL08749.1"/>
    <property type="molecule type" value="Genomic_DNA"/>
</dbReference>
<gene>
    <name evidence="1" type="ORF">H0P51_07495</name>
</gene>
<keyword evidence="2" id="KW-1185">Reference proteome</keyword>
<dbReference type="Proteomes" id="UP000510682">
    <property type="component" value="Chromosome"/>
</dbReference>
<evidence type="ECO:0000313" key="1">
    <source>
        <dbReference type="EMBL" id="QLL08749.1"/>
    </source>
</evidence>
<accession>A0A7D6E1E8</accession>